<gene>
    <name evidence="5" type="ORF">IEQ34_000199</name>
</gene>
<evidence type="ECO:0000256" key="2">
    <source>
        <dbReference type="ARBA" id="ARBA00022670"/>
    </source>
</evidence>
<evidence type="ECO:0000313" key="5">
    <source>
        <dbReference type="EMBL" id="KAH0470476.1"/>
    </source>
</evidence>
<comment type="similarity">
    <text evidence="1">Belongs to the peptidase C48 family.</text>
</comment>
<keyword evidence="2" id="KW-0645">Protease</keyword>
<dbReference type="GO" id="GO:0008234">
    <property type="term" value="F:cysteine-type peptidase activity"/>
    <property type="evidence" value="ECO:0007669"/>
    <property type="project" value="InterPro"/>
</dbReference>
<keyword evidence="6" id="KW-1185">Reference proteome</keyword>
<proteinExistence type="inferred from homology"/>
<comment type="caution">
    <text evidence="5">The sequence shown here is derived from an EMBL/GenBank/DDBJ whole genome shotgun (WGS) entry which is preliminary data.</text>
</comment>
<dbReference type="Gene3D" id="3.40.395.10">
    <property type="entry name" value="Adenoviral Proteinase, Chain A"/>
    <property type="match status" value="1"/>
</dbReference>
<name>A0AAV7HMY8_DENCH</name>
<dbReference type="InterPro" id="IPR003653">
    <property type="entry name" value="Peptidase_C48_C"/>
</dbReference>
<dbReference type="InterPro" id="IPR038765">
    <property type="entry name" value="Papain-like_cys_pep_sf"/>
</dbReference>
<evidence type="ECO:0000256" key="3">
    <source>
        <dbReference type="ARBA" id="ARBA00022801"/>
    </source>
</evidence>
<organism evidence="5 6">
    <name type="scientific">Dendrobium chrysotoxum</name>
    <name type="common">Orchid</name>
    <dbReference type="NCBI Taxonomy" id="161865"/>
    <lineage>
        <taxon>Eukaryota</taxon>
        <taxon>Viridiplantae</taxon>
        <taxon>Streptophyta</taxon>
        <taxon>Embryophyta</taxon>
        <taxon>Tracheophyta</taxon>
        <taxon>Spermatophyta</taxon>
        <taxon>Magnoliopsida</taxon>
        <taxon>Liliopsida</taxon>
        <taxon>Asparagales</taxon>
        <taxon>Orchidaceae</taxon>
        <taxon>Epidendroideae</taxon>
        <taxon>Malaxideae</taxon>
        <taxon>Dendrobiinae</taxon>
        <taxon>Dendrobium</taxon>
    </lineage>
</organism>
<dbReference type="Proteomes" id="UP000775213">
    <property type="component" value="Unassembled WGS sequence"/>
</dbReference>
<feature type="domain" description="Ubiquitin-like protease family profile" evidence="4">
    <location>
        <begin position="267"/>
        <end position="358"/>
    </location>
</feature>
<evidence type="ECO:0000259" key="4">
    <source>
        <dbReference type="Pfam" id="PF02902"/>
    </source>
</evidence>
<dbReference type="GO" id="GO:0006508">
    <property type="term" value="P:proteolysis"/>
    <property type="evidence" value="ECO:0007669"/>
    <property type="project" value="UniProtKB-KW"/>
</dbReference>
<dbReference type="AlphaFoldDB" id="A0AAV7HMY8"/>
<dbReference type="SUPFAM" id="SSF54001">
    <property type="entry name" value="Cysteine proteinases"/>
    <property type="match status" value="1"/>
</dbReference>
<reference evidence="5 6" key="1">
    <citation type="journal article" date="2021" name="Hortic Res">
        <title>Chromosome-scale assembly of the Dendrobium chrysotoxum genome enhances the understanding of orchid evolution.</title>
        <authorList>
            <person name="Zhang Y."/>
            <person name="Zhang G.Q."/>
            <person name="Zhang D."/>
            <person name="Liu X.D."/>
            <person name="Xu X.Y."/>
            <person name="Sun W.H."/>
            <person name="Yu X."/>
            <person name="Zhu X."/>
            <person name="Wang Z.W."/>
            <person name="Zhao X."/>
            <person name="Zhong W.Y."/>
            <person name="Chen H."/>
            <person name="Yin W.L."/>
            <person name="Huang T."/>
            <person name="Niu S.C."/>
            <person name="Liu Z.J."/>
        </authorList>
    </citation>
    <scope>NUCLEOTIDE SEQUENCE [LARGE SCALE GENOMIC DNA]</scope>
    <source>
        <strain evidence="5">Lindl</strain>
    </source>
</reference>
<accession>A0AAV7HMY8</accession>
<keyword evidence="3" id="KW-0378">Hydrolase</keyword>
<dbReference type="Pfam" id="PF02902">
    <property type="entry name" value="Peptidase_C48"/>
    <property type="match status" value="1"/>
</dbReference>
<dbReference type="EMBL" id="JAGFBR010000001">
    <property type="protein sequence ID" value="KAH0470476.1"/>
    <property type="molecule type" value="Genomic_DNA"/>
</dbReference>
<evidence type="ECO:0000256" key="1">
    <source>
        <dbReference type="ARBA" id="ARBA00005234"/>
    </source>
</evidence>
<protein>
    <recommendedName>
        <fullName evidence="4">Ubiquitin-like protease family profile domain-containing protein</fullName>
    </recommendedName>
</protein>
<evidence type="ECO:0000313" key="6">
    <source>
        <dbReference type="Proteomes" id="UP000775213"/>
    </source>
</evidence>
<sequence>MEKKQMVQKKQMKEKEMEETPAKKKTSFCYSLCFYCIQQINIYVCPISYHCYVSTFRIICDKFAEIIPPEVWFLEHTSIHHPMYPDKRLRFLRWADDIRVTQEEANQLGIQKYLSSHHSPQHTSTLEQLLAPPLLCPATPTPISLTQVPSEEETKAVDKTKALEQSNVPDQSNPAHDKLVIPAQALKEDKEAGVLEEEESIIRIQRVSDIIFLAGNIIISRRSLDEILSDSYLNNDHVDAFAILLHEITLQGEGSKFKIIYRSHNYNSVKSCEILIHPIIDDSHWTLLVGLLNERKWKFYDFMPNPMHRNIDLKIIKSLYRDLKKAFESDINKWKFQTIKGAPTQTNNVDYGMYVLQIHGKYYSSK</sequence>